<evidence type="ECO:0008006" key="2">
    <source>
        <dbReference type="Google" id="ProtNLM"/>
    </source>
</evidence>
<protein>
    <recommendedName>
        <fullName evidence="2">Coenzyme A pyrophosphatase</fullName>
    </recommendedName>
</protein>
<dbReference type="EMBL" id="MLJW01001063">
    <property type="protein sequence ID" value="OIQ80416.1"/>
    <property type="molecule type" value="Genomic_DNA"/>
</dbReference>
<name>A0A1J5QAJ7_9ZZZZ</name>
<evidence type="ECO:0000313" key="1">
    <source>
        <dbReference type="EMBL" id="OIQ80416.1"/>
    </source>
</evidence>
<dbReference type="AlphaFoldDB" id="A0A1J5QAJ7"/>
<dbReference type="SUPFAM" id="SSF55811">
    <property type="entry name" value="Nudix"/>
    <property type="match status" value="1"/>
</dbReference>
<dbReference type="Gene3D" id="3.90.79.10">
    <property type="entry name" value="Nucleoside Triphosphate Pyrophosphohydrolase"/>
    <property type="match status" value="1"/>
</dbReference>
<reference evidence="1" key="1">
    <citation type="submission" date="2016-10" db="EMBL/GenBank/DDBJ databases">
        <title>Sequence of Gallionella enrichment culture.</title>
        <authorList>
            <person name="Poehlein A."/>
            <person name="Muehling M."/>
            <person name="Daniel R."/>
        </authorList>
    </citation>
    <scope>NUCLEOTIDE SEQUENCE</scope>
</reference>
<sequence>MTPVPAWWQRPTPVVAVDQAETFDVYRVPVADLLHPANRGSTVRARAGRTWRGPAFVVGELMVWGFTAIVLDRMFDALGWTQPWDPDRSIDLPS</sequence>
<accession>A0A1J5QAJ7</accession>
<comment type="caution">
    <text evidence="1">The sequence shown here is derived from an EMBL/GenBank/DDBJ whole genome shotgun (WGS) entry which is preliminary data.</text>
</comment>
<gene>
    <name evidence="1" type="ORF">GALL_378260</name>
</gene>
<proteinExistence type="predicted"/>
<dbReference type="InterPro" id="IPR015797">
    <property type="entry name" value="NUDIX_hydrolase-like_dom_sf"/>
</dbReference>
<organism evidence="1">
    <name type="scientific">mine drainage metagenome</name>
    <dbReference type="NCBI Taxonomy" id="410659"/>
    <lineage>
        <taxon>unclassified sequences</taxon>
        <taxon>metagenomes</taxon>
        <taxon>ecological metagenomes</taxon>
    </lineage>
</organism>